<feature type="transmembrane region" description="Helical" evidence="1">
    <location>
        <begin position="6"/>
        <end position="28"/>
    </location>
</feature>
<dbReference type="AlphaFoldDB" id="A0AAD3RM98"/>
<dbReference type="Gene3D" id="3.30.70.100">
    <property type="match status" value="1"/>
</dbReference>
<sequence length="67" mass="7527">MPLYWGKLAIVGATGGGTMWGLWVDFVAEDMREKKITLVGAADPVFIISKLRKFAYKELLNVRPVEE</sequence>
<name>A0AAD3RM98_CRYJA</name>
<reference evidence="2" key="1">
    <citation type="submission" date="2022-12" db="EMBL/GenBank/DDBJ databases">
        <title>Chromosome-Level Genome Assembly of Japanese Cedar (Cryptomeriajaponica D. Don).</title>
        <authorList>
            <person name="Fujino T."/>
            <person name="Yamaguchi K."/>
            <person name="Yokoyama T."/>
            <person name="Hamanaka T."/>
            <person name="Harazono Y."/>
            <person name="Kamada H."/>
            <person name="Kobayashi W."/>
            <person name="Ujino-Ihara T."/>
            <person name="Uchiyama K."/>
            <person name="Matsumoto A."/>
            <person name="Izuno A."/>
            <person name="Tsumura Y."/>
            <person name="Toyoda A."/>
            <person name="Shigenobu S."/>
            <person name="Moriguchi Y."/>
            <person name="Ueno S."/>
            <person name="Kasahara M."/>
        </authorList>
    </citation>
    <scope>NUCLEOTIDE SEQUENCE</scope>
</reference>
<organism evidence="2 3">
    <name type="scientific">Cryptomeria japonica</name>
    <name type="common">Japanese cedar</name>
    <name type="synonym">Cupressus japonica</name>
    <dbReference type="NCBI Taxonomy" id="3369"/>
    <lineage>
        <taxon>Eukaryota</taxon>
        <taxon>Viridiplantae</taxon>
        <taxon>Streptophyta</taxon>
        <taxon>Embryophyta</taxon>
        <taxon>Tracheophyta</taxon>
        <taxon>Spermatophyta</taxon>
        <taxon>Pinopsida</taxon>
        <taxon>Pinidae</taxon>
        <taxon>Conifers II</taxon>
        <taxon>Cupressales</taxon>
        <taxon>Cupressaceae</taxon>
        <taxon>Cryptomeria</taxon>
    </lineage>
</organism>
<dbReference type="EMBL" id="BSEH01000018">
    <property type="protein sequence ID" value="GLJ56302.1"/>
    <property type="molecule type" value="Genomic_DNA"/>
</dbReference>
<keyword evidence="1" id="KW-0812">Transmembrane</keyword>
<gene>
    <name evidence="2" type="ORF">SUGI_1215570</name>
</gene>
<keyword evidence="3" id="KW-1185">Reference proteome</keyword>
<keyword evidence="1" id="KW-0472">Membrane</keyword>
<protein>
    <submittedName>
        <fullName evidence="2">Uncharacterized protein</fullName>
    </submittedName>
</protein>
<evidence type="ECO:0000256" key="1">
    <source>
        <dbReference type="SAM" id="Phobius"/>
    </source>
</evidence>
<dbReference type="Proteomes" id="UP001234787">
    <property type="component" value="Unassembled WGS sequence"/>
</dbReference>
<keyword evidence="1" id="KW-1133">Transmembrane helix</keyword>
<comment type="caution">
    <text evidence="2">The sequence shown here is derived from an EMBL/GenBank/DDBJ whole genome shotgun (WGS) entry which is preliminary data.</text>
</comment>
<evidence type="ECO:0000313" key="3">
    <source>
        <dbReference type="Proteomes" id="UP001234787"/>
    </source>
</evidence>
<accession>A0AAD3RM98</accession>
<proteinExistence type="predicted"/>
<evidence type="ECO:0000313" key="2">
    <source>
        <dbReference type="EMBL" id="GLJ56302.1"/>
    </source>
</evidence>